<evidence type="ECO:0000256" key="2">
    <source>
        <dbReference type="ARBA" id="ARBA00022723"/>
    </source>
</evidence>
<dbReference type="SUPFAM" id="SSF54862">
    <property type="entry name" value="4Fe-4S ferredoxins"/>
    <property type="match status" value="1"/>
</dbReference>
<evidence type="ECO:0000256" key="3">
    <source>
        <dbReference type="ARBA" id="ARBA00023004"/>
    </source>
</evidence>
<keyword evidence="1" id="KW-0004">4Fe-4S</keyword>
<dbReference type="PANTHER" id="PTHR43687">
    <property type="entry name" value="ADENYLYLSULFATE REDUCTASE, BETA SUBUNIT"/>
    <property type="match status" value="1"/>
</dbReference>
<dbReference type="InterPro" id="IPR017896">
    <property type="entry name" value="4Fe4S_Fe-S-bd"/>
</dbReference>
<dbReference type="EMBL" id="JAVIZX010000001">
    <property type="protein sequence ID" value="MDR6213609.1"/>
    <property type="molecule type" value="Genomic_DNA"/>
</dbReference>
<feature type="domain" description="4Fe-4S ferredoxin-type" evidence="5">
    <location>
        <begin position="7"/>
        <end position="36"/>
    </location>
</feature>
<dbReference type="Proteomes" id="UP001267710">
    <property type="component" value="Unassembled WGS sequence"/>
</dbReference>
<dbReference type="PROSITE" id="PS51379">
    <property type="entry name" value="4FE4S_FER_2"/>
    <property type="match status" value="2"/>
</dbReference>
<keyword evidence="4" id="KW-0411">Iron-sulfur</keyword>
<evidence type="ECO:0000259" key="5">
    <source>
        <dbReference type="PROSITE" id="PS51379"/>
    </source>
</evidence>
<reference evidence="6 7" key="1">
    <citation type="submission" date="2023-08" db="EMBL/GenBank/DDBJ databases">
        <title>Functional and genomic diversity of the sorghum phyllosphere microbiome.</title>
        <authorList>
            <person name="Shade A."/>
        </authorList>
    </citation>
    <scope>NUCLEOTIDE SEQUENCE [LARGE SCALE GENOMIC DNA]</scope>
    <source>
        <strain evidence="6 7">SORGH_AS_0335</strain>
    </source>
</reference>
<keyword evidence="2" id="KW-0479">Metal-binding</keyword>
<proteinExistence type="predicted"/>
<organism evidence="6 7">
    <name type="scientific">Paracidovorax wautersii</name>
    <dbReference type="NCBI Taxonomy" id="1177982"/>
    <lineage>
        <taxon>Bacteria</taxon>
        <taxon>Pseudomonadati</taxon>
        <taxon>Pseudomonadota</taxon>
        <taxon>Betaproteobacteria</taxon>
        <taxon>Burkholderiales</taxon>
        <taxon>Comamonadaceae</taxon>
        <taxon>Paracidovorax</taxon>
    </lineage>
</organism>
<protein>
    <submittedName>
        <fullName evidence="6">Ferredoxin</fullName>
    </submittedName>
</protein>
<dbReference type="Pfam" id="PF12838">
    <property type="entry name" value="Fer4_7"/>
    <property type="match status" value="1"/>
</dbReference>
<gene>
    <name evidence="6" type="ORF">QE399_001298</name>
</gene>
<dbReference type="RefSeq" id="WP_309827210.1">
    <property type="nucleotide sequence ID" value="NZ_JAVIZX010000001.1"/>
</dbReference>
<comment type="caution">
    <text evidence="6">The sequence shown here is derived from an EMBL/GenBank/DDBJ whole genome shotgun (WGS) entry which is preliminary data.</text>
</comment>
<keyword evidence="3" id="KW-0408">Iron</keyword>
<keyword evidence="7" id="KW-1185">Reference proteome</keyword>
<dbReference type="PANTHER" id="PTHR43687:SF1">
    <property type="entry name" value="FERREDOXIN III"/>
    <property type="match status" value="1"/>
</dbReference>
<sequence length="86" mass="8998">MSAARKALPVIDTSRCTGCGWCVAVCPPHVLALQVQVQGPQPWGPKRSVLHDVPGCTGCALCAVRCPFDAIRMARRPAGATLAGED</sequence>
<dbReference type="PROSITE" id="PS00198">
    <property type="entry name" value="4FE4S_FER_1"/>
    <property type="match status" value="1"/>
</dbReference>
<feature type="domain" description="4Fe-4S ferredoxin-type" evidence="5">
    <location>
        <begin position="47"/>
        <end position="76"/>
    </location>
</feature>
<dbReference type="Gene3D" id="3.30.70.20">
    <property type="match status" value="1"/>
</dbReference>
<evidence type="ECO:0000256" key="4">
    <source>
        <dbReference type="ARBA" id="ARBA00023014"/>
    </source>
</evidence>
<dbReference type="InterPro" id="IPR050572">
    <property type="entry name" value="Fe-S_Ferredoxin"/>
</dbReference>
<evidence type="ECO:0000313" key="6">
    <source>
        <dbReference type="EMBL" id="MDR6213609.1"/>
    </source>
</evidence>
<evidence type="ECO:0000313" key="7">
    <source>
        <dbReference type="Proteomes" id="UP001267710"/>
    </source>
</evidence>
<dbReference type="InterPro" id="IPR017900">
    <property type="entry name" value="4Fe4S_Fe_S_CS"/>
</dbReference>
<evidence type="ECO:0000256" key="1">
    <source>
        <dbReference type="ARBA" id="ARBA00022485"/>
    </source>
</evidence>
<name>A0ABU1IBD7_9BURK</name>
<accession>A0ABU1IBD7</accession>